<sequence>MLYRALCKASHFDCKEVDGPLTLLLTSVWIRLPFLTPIPGGPRLFPLANRRSLDELQKGQEVYGVGLIESNIIPVDIYQHSIVWSATWHKTDRLRRQFGLIQGVPHQERSLDRAHEKVMTGPKNID</sequence>
<gene>
    <name evidence="1" type="ORF">Ahy_B02g058104</name>
</gene>
<keyword evidence="2" id="KW-1185">Reference proteome</keyword>
<name>A0A445ADU6_ARAHY</name>
<reference evidence="1 2" key="1">
    <citation type="submission" date="2019-01" db="EMBL/GenBank/DDBJ databases">
        <title>Sequencing of cultivated peanut Arachis hypogaea provides insights into genome evolution and oil improvement.</title>
        <authorList>
            <person name="Chen X."/>
        </authorList>
    </citation>
    <scope>NUCLEOTIDE SEQUENCE [LARGE SCALE GENOMIC DNA]</scope>
    <source>
        <strain evidence="2">cv. Fuhuasheng</strain>
        <tissue evidence="1">Leaves</tissue>
    </source>
</reference>
<dbReference type="Proteomes" id="UP000289738">
    <property type="component" value="Chromosome B02"/>
</dbReference>
<proteinExistence type="predicted"/>
<evidence type="ECO:0000313" key="2">
    <source>
        <dbReference type="Proteomes" id="UP000289738"/>
    </source>
</evidence>
<organism evidence="1 2">
    <name type="scientific">Arachis hypogaea</name>
    <name type="common">Peanut</name>
    <dbReference type="NCBI Taxonomy" id="3818"/>
    <lineage>
        <taxon>Eukaryota</taxon>
        <taxon>Viridiplantae</taxon>
        <taxon>Streptophyta</taxon>
        <taxon>Embryophyta</taxon>
        <taxon>Tracheophyta</taxon>
        <taxon>Spermatophyta</taxon>
        <taxon>Magnoliopsida</taxon>
        <taxon>eudicotyledons</taxon>
        <taxon>Gunneridae</taxon>
        <taxon>Pentapetalae</taxon>
        <taxon>rosids</taxon>
        <taxon>fabids</taxon>
        <taxon>Fabales</taxon>
        <taxon>Fabaceae</taxon>
        <taxon>Papilionoideae</taxon>
        <taxon>50 kb inversion clade</taxon>
        <taxon>dalbergioids sensu lato</taxon>
        <taxon>Dalbergieae</taxon>
        <taxon>Pterocarpus clade</taxon>
        <taxon>Arachis</taxon>
    </lineage>
</organism>
<protein>
    <submittedName>
        <fullName evidence="1">Uncharacterized protein</fullName>
    </submittedName>
</protein>
<dbReference type="AlphaFoldDB" id="A0A445ADU6"/>
<accession>A0A445ADU6</accession>
<comment type="caution">
    <text evidence="1">The sequence shown here is derived from an EMBL/GenBank/DDBJ whole genome shotgun (WGS) entry which is preliminary data.</text>
</comment>
<dbReference type="EMBL" id="SDMP01000012">
    <property type="protein sequence ID" value="RYR24593.1"/>
    <property type="molecule type" value="Genomic_DNA"/>
</dbReference>
<evidence type="ECO:0000313" key="1">
    <source>
        <dbReference type="EMBL" id="RYR24593.1"/>
    </source>
</evidence>